<dbReference type="SUPFAM" id="SSF54637">
    <property type="entry name" value="Thioesterase/thiol ester dehydrase-isomerase"/>
    <property type="match status" value="1"/>
</dbReference>
<accession>A0A6F9DH85</accession>
<proteinExistence type="evidence at transcript level"/>
<gene>
    <name evidence="1" type="primary">LOC100180199-002</name>
</gene>
<sequence>MEIHFKDGISGYIEVSHIELNRHSNKSVCDPIQWLKYAELCRVVLSCRVFEQVCNEVILNQDRTVFLLRSQFEFTPKAREFLQGVIDNKATKLKMPIRFVHTTRSVGNTSAIYLCNAVDPKTGDVLMNLGLYAVLVNKHTRRPTPFPAKFKTFVNSHDAPPYSFSDDQPRTPPSNVTVFKWGRKIQLTDVDRNIHANNTVYILMAMKCIDAALLEGYPIVLPDKLHLCMVKRGSLTIVNESPLGVVVDVEMWQGADETFHFIMSTGQQKRVAFVLLSFMK</sequence>
<name>A0A6F9DH85_9ASCI</name>
<protein>
    <submittedName>
        <fullName evidence="1">Uncharacterized protein LOC100180199</fullName>
    </submittedName>
</protein>
<reference evidence="1" key="1">
    <citation type="submission" date="2020-04" db="EMBL/GenBank/DDBJ databases">
        <authorList>
            <person name="Neveu A P."/>
        </authorList>
    </citation>
    <scope>NUCLEOTIDE SEQUENCE</scope>
    <source>
        <tissue evidence="1">Whole embryo</tissue>
    </source>
</reference>
<dbReference type="PANTHER" id="PTHR34487:SF1">
    <property type="entry name" value="ACYL-ACP THIOESTERASE"/>
    <property type="match status" value="1"/>
</dbReference>
<dbReference type="PANTHER" id="PTHR34487">
    <property type="entry name" value="ACYL-ACP THIOESTERASE"/>
    <property type="match status" value="1"/>
</dbReference>
<dbReference type="AlphaFoldDB" id="A0A6F9DH85"/>
<dbReference type="InterPro" id="IPR029069">
    <property type="entry name" value="HotDog_dom_sf"/>
</dbReference>
<dbReference type="EMBL" id="LR786699">
    <property type="protein sequence ID" value="CAB3262537.1"/>
    <property type="molecule type" value="mRNA"/>
</dbReference>
<dbReference type="Gene3D" id="3.10.129.10">
    <property type="entry name" value="Hotdog Thioesterase"/>
    <property type="match status" value="1"/>
</dbReference>
<organism evidence="1">
    <name type="scientific">Phallusia mammillata</name>
    <dbReference type="NCBI Taxonomy" id="59560"/>
    <lineage>
        <taxon>Eukaryota</taxon>
        <taxon>Metazoa</taxon>
        <taxon>Chordata</taxon>
        <taxon>Tunicata</taxon>
        <taxon>Ascidiacea</taxon>
        <taxon>Phlebobranchia</taxon>
        <taxon>Ascidiidae</taxon>
        <taxon>Phallusia</taxon>
    </lineage>
</organism>
<evidence type="ECO:0000313" key="1">
    <source>
        <dbReference type="EMBL" id="CAB3262537.1"/>
    </source>
</evidence>